<dbReference type="Proteomes" id="UP000095286">
    <property type="component" value="Unplaced"/>
</dbReference>
<protein>
    <submittedName>
        <fullName evidence="2">Adhesin</fullName>
    </submittedName>
</protein>
<proteinExistence type="predicted"/>
<sequence length="353" mass="39456">MAPNFQARFNGGQHNCGKTGIRDHCKLVPIYSWLYDRKRENLTNIGINQLIGWGTKVSGLCGATVQLARIDVHNIGPNGNGDWFLIKQGLDLATVDGEVANPALYCEGDDAQEITDDSDYRLNYYDDADYTNTVNCDFTAIPSINEMNTRMASKVIDALGSPLFRAGKQAINDTAYYTNYNAAISTDGRTILEPTEMSIVPPNFELRLKGGRYRCQRDAVIKRCSLVPLYNYFMTEQQQTFQTLDYNEYATVSGTPTNVPSLTGYVTKSNGICGATLPISRVNFHNLFSGFFNSVLKLEKDVKNYILQNNFPLNYNHKIRQSYFHGWPVANKAATQLYSGELVKNAKTIDGAH</sequence>
<organism evidence="1 2">
    <name type="scientific">Rhabditophanes sp. KR3021</name>
    <dbReference type="NCBI Taxonomy" id="114890"/>
    <lineage>
        <taxon>Eukaryota</taxon>
        <taxon>Metazoa</taxon>
        <taxon>Ecdysozoa</taxon>
        <taxon>Nematoda</taxon>
        <taxon>Chromadorea</taxon>
        <taxon>Rhabditida</taxon>
        <taxon>Tylenchina</taxon>
        <taxon>Panagrolaimomorpha</taxon>
        <taxon>Strongyloidoidea</taxon>
        <taxon>Alloionematidae</taxon>
        <taxon>Rhabditophanes</taxon>
    </lineage>
</organism>
<name>A0AC35UG72_9BILA</name>
<evidence type="ECO:0000313" key="1">
    <source>
        <dbReference type="Proteomes" id="UP000095286"/>
    </source>
</evidence>
<evidence type="ECO:0000313" key="2">
    <source>
        <dbReference type="WBParaSite" id="RSKR_0001052900.1"/>
    </source>
</evidence>
<reference evidence="2" key="1">
    <citation type="submission" date="2016-11" db="UniProtKB">
        <authorList>
            <consortium name="WormBaseParasite"/>
        </authorList>
    </citation>
    <scope>IDENTIFICATION</scope>
    <source>
        <strain evidence="2">KR3021</strain>
    </source>
</reference>
<accession>A0AC35UG72</accession>
<dbReference type="WBParaSite" id="RSKR_0001052900.1">
    <property type="protein sequence ID" value="RSKR_0001052900.1"/>
    <property type="gene ID" value="RSKR_0001052900"/>
</dbReference>